<gene>
    <name evidence="1" type="ORF">GGR06_001379</name>
</gene>
<dbReference type="AlphaFoldDB" id="A0A840CU68"/>
<dbReference type="Gene3D" id="1.10.3210.10">
    <property type="entry name" value="Hypothetical protein af1432"/>
    <property type="match status" value="1"/>
</dbReference>
<dbReference type="EMBL" id="JACIER010000004">
    <property type="protein sequence ID" value="MBB4043597.1"/>
    <property type="molecule type" value="Genomic_DNA"/>
</dbReference>
<sequence length="215" mass="25221">MKKDRIELPVELIAYIRQQIIPQYAHFDKAHQIDHVERVIEESLDLALLYKLNPAMVYVIAAYHDLGLSEGREFHHLVSGSILQADETLRQWFTKEQIVQMKEAVEDHRASNAHSPRSLFGRVVAEADRIIDPELTLRRTVQYGLANYPEMNYEQQYIRFREHLHEKYAEGGYLKLWIPQSANAQQLLQLRRLIADEPQLKVVFEELYRRETAGA</sequence>
<dbReference type="RefSeq" id="WP_044161964.1">
    <property type="nucleotide sequence ID" value="NZ_JACIER010000004.1"/>
</dbReference>
<protein>
    <recommendedName>
        <fullName evidence="3">HD domain-containing protein</fullName>
    </recommendedName>
</protein>
<proteinExistence type="predicted"/>
<dbReference type="SUPFAM" id="SSF109604">
    <property type="entry name" value="HD-domain/PDEase-like"/>
    <property type="match status" value="1"/>
</dbReference>
<organism evidence="1 2">
    <name type="scientific">Bacteroides reticulotermitis</name>
    <dbReference type="NCBI Taxonomy" id="1133319"/>
    <lineage>
        <taxon>Bacteria</taxon>
        <taxon>Pseudomonadati</taxon>
        <taxon>Bacteroidota</taxon>
        <taxon>Bacteroidia</taxon>
        <taxon>Bacteroidales</taxon>
        <taxon>Bacteroidaceae</taxon>
        <taxon>Bacteroides</taxon>
    </lineage>
</organism>
<evidence type="ECO:0000313" key="1">
    <source>
        <dbReference type="EMBL" id="MBB4043597.1"/>
    </source>
</evidence>
<accession>A0A840CU68</accession>
<evidence type="ECO:0008006" key="3">
    <source>
        <dbReference type="Google" id="ProtNLM"/>
    </source>
</evidence>
<comment type="caution">
    <text evidence="1">The sequence shown here is derived from an EMBL/GenBank/DDBJ whole genome shotgun (WGS) entry which is preliminary data.</text>
</comment>
<keyword evidence="2" id="KW-1185">Reference proteome</keyword>
<evidence type="ECO:0000313" key="2">
    <source>
        <dbReference type="Proteomes" id="UP000560658"/>
    </source>
</evidence>
<dbReference type="Proteomes" id="UP000560658">
    <property type="component" value="Unassembled WGS sequence"/>
</dbReference>
<name>A0A840CU68_9BACE</name>
<reference evidence="1" key="1">
    <citation type="submission" date="2020-08" db="EMBL/GenBank/DDBJ databases">
        <title>Genomic Encyclopedia of Type Strains, Phase IV (KMG-IV): sequencing the most valuable type-strain genomes for metagenomic binning, comparative biology and taxonomic classification.</title>
        <authorList>
            <person name="Goeker M."/>
        </authorList>
    </citation>
    <scope>NUCLEOTIDE SEQUENCE [LARGE SCALE GENOMIC DNA]</scope>
    <source>
        <strain evidence="1">DSM 105720</strain>
    </source>
</reference>